<accession>A0A383DYM5</accession>
<dbReference type="InterPro" id="IPR012337">
    <property type="entry name" value="RNaseH-like_sf"/>
</dbReference>
<dbReference type="InterPro" id="IPR036397">
    <property type="entry name" value="RNaseH_sf"/>
</dbReference>
<evidence type="ECO:0000313" key="1">
    <source>
        <dbReference type="EMBL" id="SVE49646.1"/>
    </source>
</evidence>
<proteinExistence type="predicted"/>
<reference evidence="1" key="1">
    <citation type="submission" date="2018-05" db="EMBL/GenBank/DDBJ databases">
        <authorList>
            <person name="Lanie J.A."/>
            <person name="Ng W.-L."/>
            <person name="Kazmierczak K.M."/>
            <person name="Andrzejewski T.M."/>
            <person name="Davidsen T.M."/>
            <person name="Wayne K.J."/>
            <person name="Tettelin H."/>
            <person name="Glass J.I."/>
            <person name="Rusch D."/>
            <person name="Podicherti R."/>
            <person name="Tsui H.-C.T."/>
            <person name="Winkler M.E."/>
        </authorList>
    </citation>
    <scope>NUCLEOTIDE SEQUENCE</scope>
</reference>
<evidence type="ECO:0008006" key="2">
    <source>
        <dbReference type="Google" id="ProtNLM"/>
    </source>
</evidence>
<feature type="non-terminal residue" evidence="1">
    <location>
        <position position="99"/>
    </location>
</feature>
<gene>
    <name evidence="1" type="ORF">METZ01_LOCUS502500</name>
</gene>
<dbReference type="SUPFAM" id="SSF53098">
    <property type="entry name" value="Ribonuclease H-like"/>
    <property type="match status" value="1"/>
</dbReference>
<dbReference type="Gene3D" id="3.30.420.10">
    <property type="entry name" value="Ribonuclease H-like superfamily/Ribonuclease H"/>
    <property type="match status" value="1"/>
</dbReference>
<dbReference type="AlphaFoldDB" id="A0A383DYM5"/>
<sequence length="99" mass="11666">VNSDLQELDRFELYGRNKPGFVCDPYSLWVNQGFDRMKNSNLSHFEMMKQLHQYINKWSPCVWTGWNSIGFDFIMLQKENAKSLLPIYITNTNGSEHSD</sequence>
<protein>
    <recommendedName>
        <fullName evidence="2">DNA-directed DNA polymerase family B exonuclease domain-containing protein</fullName>
    </recommendedName>
</protein>
<name>A0A383DYM5_9ZZZZ</name>
<dbReference type="GO" id="GO:0003676">
    <property type="term" value="F:nucleic acid binding"/>
    <property type="evidence" value="ECO:0007669"/>
    <property type="project" value="InterPro"/>
</dbReference>
<organism evidence="1">
    <name type="scientific">marine metagenome</name>
    <dbReference type="NCBI Taxonomy" id="408172"/>
    <lineage>
        <taxon>unclassified sequences</taxon>
        <taxon>metagenomes</taxon>
        <taxon>ecological metagenomes</taxon>
    </lineage>
</organism>
<dbReference type="EMBL" id="UINC01221346">
    <property type="protein sequence ID" value="SVE49646.1"/>
    <property type="molecule type" value="Genomic_DNA"/>
</dbReference>
<feature type="non-terminal residue" evidence="1">
    <location>
        <position position="1"/>
    </location>
</feature>